<dbReference type="InParanoid" id="G8ZSP9"/>
<evidence type="ECO:0000256" key="2">
    <source>
        <dbReference type="ARBA" id="ARBA00022705"/>
    </source>
</evidence>
<comment type="similarity">
    <text evidence="6">Belongs to the CTF8 family.</text>
</comment>
<keyword evidence="4" id="KW-0539">Nucleus</keyword>
<proteinExistence type="inferred from homology"/>
<evidence type="ECO:0000256" key="5">
    <source>
        <dbReference type="ARBA" id="ARBA00023306"/>
    </source>
</evidence>
<evidence type="ECO:0000256" key="1">
    <source>
        <dbReference type="ARBA" id="ARBA00004123"/>
    </source>
</evidence>
<dbReference type="GO" id="GO:0035753">
    <property type="term" value="P:maintenance of DNA trinucleotide repeats"/>
    <property type="evidence" value="ECO:0007669"/>
    <property type="project" value="EnsemblFungi"/>
</dbReference>
<accession>G8ZSP9</accession>
<dbReference type="GO" id="GO:0034398">
    <property type="term" value="P:telomere tethering at nuclear periphery"/>
    <property type="evidence" value="ECO:0007669"/>
    <property type="project" value="EnsemblFungi"/>
</dbReference>
<evidence type="ECO:0000256" key="6">
    <source>
        <dbReference type="ARBA" id="ARBA00038447"/>
    </source>
</evidence>
<dbReference type="PANTHER" id="PTHR28605:SF1">
    <property type="entry name" value="CHROMOSOME TRANSMISSION FIDELITY FACTOR 8"/>
    <property type="match status" value="1"/>
</dbReference>
<gene>
    <name evidence="7" type="primary">TDEL0D00590</name>
    <name evidence="7" type="ORF">TDEL_0D00590</name>
</gene>
<dbReference type="InterPro" id="IPR018607">
    <property type="entry name" value="Ctf8"/>
</dbReference>
<keyword evidence="5" id="KW-0131">Cell cycle</keyword>
<keyword evidence="8" id="KW-1185">Reference proteome</keyword>
<evidence type="ECO:0008006" key="9">
    <source>
        <dbReference type="Google" id="ProtNLM"/>
    </source>
</evidence>
<evidence type="ECO:0000313" key="7">
    <source>
        <dbReference type="EMBL" id="CCE91643.1"/>
    </source>
</evidence>
<keyword evidence="2" id="KW-0235">DNA replication</keyword>
<dbReference type="AlphaFoldDB" id="G8ZSP9"/>
<evidence type="ECO:0000256" key="4">
    <source>
        <dbReference type="ARBA" id="ARBA00023242"/>
    </source>
</evidence>
<dbReference type="Proteomes" id="UP000005627">
    <property type="component" value="Chromosome 4"/>
</dbReference>
<organism evidence="7 8">
    <name type="scientific">Torulaspora delbrueckii</name>
    <name type="common">Yeast</name>
    <name type="synonym">Candida colliculosa</name>
    <dbReference type="NCBI Taxonomy" id="4950"/>
    <lineage>
        <taxon>Eukaryota</taxon>
        <taxon>Fungi</taxon>
        <taxon>Dikarya</taxon>
        <taxon>Ascomycota</taxon>
        <taxon>Saccharomycotina</taxon>
        <taxon>Saccharomycetes</taxon>
        <taxon>Saccharomycetales</taxon>
        <taxon>Saccharomycetaceae</taxon>
        <taxon>Torulaspora</taxon>
    </lineage>
</organism>
<name>G8ZSP9_TORDE</name>
<keyword evidence="3" id="KW-0238">DNA-binding</keyword>
<evidence type="ECO:0000313" key="8">
    <source>
        <dbReference type="Proteomes" id="UP000005627"/>
    </source>
</evidence>
<dbReference type="RefSeq" id="XP_003680854.1">
    <property type="nucleotide sequence ID" value="XM_003680806.1"/>
</dbReference>
<dbReference type="HOGENOM" id="CLU_090690_1_0_1"/>
<evidence type="ECO:0000256" key="3">
    <source>
        <dbReference type="ARBA" id="ARBA00023125"/>
    </source>
</evidence>
<dbReference type="GO" id="GO:0031390">
    <property type="term" value="C:Ctf18 RFC-like complex"/>
    <property type="evidence" value="ECO:0007669"/>
    <property type="project" value="EnsemblFungi"/>
</dbReference>
<dbReference type="GO" id="GO:0003677">
    <property type="term" value="F:DNA binding"/>
    <property type="evidence" value="ECO:0007669"/>
    <property type="project" value="UniProtKB-KW"/>
</dbReference>
<dbReference type="EMBL" id="HE616745">
    <property type="protein sequence ID" value="CCE91643.1"/>
    <property type="molecule type" value="Genomic_DNA"/>
</dbReference>
<dbReference type="PANTHER" id="PTHR28605">
    <property type="entry name" value="CTF8, CHROMOSOME TRANSMISSION FIDELITY FACTOR 8 HOMOLOG (S. CEREVISIAE)"/>
    <property type="match status" value="1"/>
</dbReference>
<protein>
    <recommendedName>
        <fullName evidence="9">Chromosome transmission fidelity protein 8</fullName>
    </recommendedName>
</protein>
<comment type="subcellular location">
    <subcellularLocation>
        <location evidence="1">Nucleus</location>
    </subcellularLocation>
</comment>
<dbReference type="STRING" id="1076872.G8ZSP9"/>
<reference evidence="7 8" key="1">
    <citation type="journal article" date="2011" name="Proc. Natl. Acad. Sci. U.S.A.">
        <title>Evolutionary erosion of yeast sex chromosomes by mating-type switching accidents.</title>
        <authorList>
            <person name="Gordon J.L."/>
            <person name="Armisen D."/>
            <person name="Proux-Wera E."/>
            <person name="Oheigeartaigh S.S."/>
            <person name="Byrne K.P."/>
            <person name="Wolfe K.H."/>
        </authorList>
    </citation>
    <scope>NUCLEOTIDE SEQUENCE [LARGE SCALE GENOMIC DNA]</scope>
    <source>
        <strain evidence="8">ATCC 10662 / CBS 1146 / NBRC 0425 / NCYC 2629 / NRRL Y-866</strain>
    </source>
</reference>
<dbReference type="Pfam" id="PF09696">
    <property type="entry name" value="Ctf8"/>
    <property type="match status" value="1"/>
</dbReference>
<dbReference type="GeneID" id="11502055"/>
<dbReference type="FunCoup" id="G8ZSP9">
    <property type="interactions" value="74"/>
</dbReference>
<dbReference type="KEGG" id="tdl:TDEL_0D00590"/>
<dbReference type="OrthoDB" id="121932at2759"/>
<sequence length="128" mass="14386">MPSVTISTSQIRSLLDSDQKQVGVTTPMGNMMLEIQGDLEIPSTAQEDDDRFSKSEGSDIVKFGLLHINSENKIATLFIGKKQRLLGFVVKLDTPLGLLKFNHDSRTVEMQDVFSYKIIFKNRPLPIM</sequence>
<dbReference type="GO" id="GO:0006260">
    <property type="term" value="P:DNA replication"/>
    <property type="evidence" value="ECO:0007669"/>
    <property type="project" value="UniProtKB-KW"/>
</dbReference>
<dbReference type="eggNOG" id="KOG4487">
    <property type="taxonomic scope" value="Eukaryota"/>
</dbReference>
<dbReference type="GO" id="GO:0007064">
    <property type="term" value="P:mitotic sister chromatid cohesion"/>
    <property type="evidence" value="ECO:0007669"/>
    <property type="project" value="EnsemblFungi"/>
</dbReference>